<evidence type="ECO:0000256" key="3">
    <source>
        <dbReference type="ARBA" id="ARBA00023163"/>
    </source>
</evidence>
<keyword evidence="3" id="KW-0804">Transcription</keyword>
<evidence type="ECO:0000256" key="1">
    <source>
        <dbReference type="ARBA" id="ARBA00023015"/>
    </source>
</evidence>
<dbReference type="PANTHER" id="PTHR42756">
    <property type="entry name" value="TRANSCRIPTIONAL REGULATOR, MARR"/>
    <property type="match status" value="1"/>
</dbReference>
<keyword evidence="2" id="KW-0238">DNA-binding</keyword>
<dbReference type="PANTHER" id="PTHR42756:SF1">
    <property type="entry name" value="TRANSCRIPTIONAL REPRESSOR OF EMRAB OPERON"/>
    <property type="match status" value="1"/>
</dbReference>
<comment type="caution">
    <text evidence="5">The sequence shown here is derived from an EMBL/GenBank/DDBJ whole genome shotgun (WGS) entry which is preliminary data.</text>
</comment>
<dbReference type="Gene3D" id="1.10.10.10">
    <property type="entry name" value="Winged helix-like DNA-binding domain superfamily/Winged helix DNA-binding domain"/>
    <property type="match status" value="1"/>
</dbReference>
<proteinExistence type="predicted"/>
<evidence type="ECO:0000259" key="4">
    <source>
        <dbReference type="PROSITE" id="PS50995"/>
    </source>
</evidence>
<dbReference type="EMBL" id="JANFYS010000037">
    <property type="protein sequence ID" value="MCQ4771586.1"/>
    <property type="molecule type" value="Genomic_DNA"/>
</dbReference>
<accession>A0AAW5JSY2</accession>
<reference evidence="5" key="1">
    <citation type="submission" date="2022-06" db="EMBL/GenBank/DDBJ databases">
        <title>Isolation of gut microbiota from human fecal samples.</title>
        <authorList>
            <person name="Pamer E.G."/>
            <person name="Barat B."/>
            <person name="Waligurski E."/>
            <person name="Medina S."/>
            <person name="Paddock L."/>
            <person name="Mostad J."/>
        </authorList>
    </citation>
    <scope>NUCLEOTIDE SEQUENCE</scope>
    <source>
        <strain evidence="5">DFI.9.91</strain>
    </source>
</reference>
<dbReference type="InterPro" id="IPR036390">
    <property type="entry name" value="WH_DNA-bd_sf"/>
</dbReference>
<dbReference type="SMART" id="SM00347">
    <property type="entry name" value="HTH_MARR"/>
    <property type="match status" value="1"/>
</dbReference>
<sequence length="171" mass="19539">MMQPYETSAGPTSDATLDTFSLRQHLSYHIYRSMMTSQHTMEKLLAHQLQGVGITPGEYNILRILWDHDAVSPKGIAEQLDYTSATVSNYLKQLEKKALIWRSADIKDRRQVTIIVTPSGHALEKRVNSIAREIFSSYWGKISIYDLKRFSDFLDTIGKKQQPAKNVHEAL</sequence>
<dbReference type="SUPFAM" id="SSF46785">
    <property type="entry name" value="Winged helix' DNA-binding domain"/>
    <property type="match status" value="1"/>
</dbReference>
<organism evidence="5 6">
    <name type="scientific">Intestinimonas massiliensis</name>
    <name type="common">ex Afouda et al. 2020</name>
    <dbReference type="NCBI Taxonomy" id="1673721"/>
    <lineage>
        <taxon>Bacteria</taxon>
        <taxon>Bacillati</taxon>
        <taxon>Bacillota</taxon>
        <taxon>Clostridia</taxon>
        <taxon>Eubacteriales</taxon>
        <taxon>Intestinimonas</taxon>
    </lineage>
</organism>
<feature type="domain" description="HTH marR-type" evidence="4">
    <location>
        <begin position="27"/>
        <end position="159"/>
    </location>
</feature>
<dbReference type="PROSITE" id="PS50995">
    <property type="entry name" value="HTH_MARR_2"/>
    <property type="match status" value="1"/>
</dbReference>
<keyword evidence="1" id="KW-0805">Transcription regulation</keyword>
<dbReference type="Pfam" id="PF01047">
    <property type="entry name" value="MarR"/>
    <property type="match status" value="1"/>
</dbReference>
<evidence type="ECO:0000313" key="5">
    <source>
        <dbReference type="EMBL" id="MCQ4771586.1"/>
    </source>
</evidence>
<evidence type="ECO:0000313" key="6">
    <source>
        <dbReference type="Proteomes" id="UP001204562"/>
    </source>
</evidence>
<protein>
    <submittedName>
        <fullName evidence="5">MarR family transcriptional regulator</fullName>
    </submittedName>
</protein>
<dbReference type="GO" id="GO:0003677">
    <property type="term" value="F:DNA binding"/>
    <property type="evidence" value="ECO:0007669"/>
    <property type="project" value="UniProtKB-KW"/>
</dbReference>
<dbReference type="Proteomes" id="UP001204562">
    <property type="component" value="Unassembled WGS sequence"/>
</dbReference>
<name>A0AAW5JSY2_9FIRM</name>
<evidence type="ECO:0000256" key="2">
    <source>
        <dbReference type="ARBA" id="ARBA00023125"/>
    </source>
</evidence>
<dbReference type="RefSeq" id="WP_256304723.1">
    <property type="nucleotide sequence ID" value="NZ_JANFYS010000037.1"/>
</dbReference>
<dbReference type="PRINTS" id="PR00598">
    <property type="entry name" value="HTHMARR"/>
</dbReference>
<dbReference type="InterPro" id="IPR036388">
    <property type="entry name" value="WH-like_DNA-bd_sf"/>
</dbReference>
<dbReference type="AlphaFoldDB" id="A0AAW5JSY2"/>
<dbReference type="InterPro" id="IPR000835">
    <property type="entry name" value="HTH_MarR-typ"/>
</dbReference>
<dbReference type="GO" id="GO:0003700">
    <property type="term" value="F:DNA-binding transcription factor activity"/>
    <property type="evidence" value="ECO:0007669"/>
    <property type="project" value="InterPro"/>
</dbReference>
<gene>
    <name evidence="5" type="ORF">NE579_14155</name>
</gene>